<dbReference type="Pfam" id="PF13041">
    <property type="entry name" value="PPR_2"/>
    <property type="match status" value="2"/>
</dbReference>
<dbReference type="InterPro" id="IPR011990">
    <property type="entry name" value="TPR-like_helical_dom_sf"/>
</dbReference>
<evidence type="ECO:0008006" key="5">
    <source>
        <dbReference type="Google" id="ProtNLM"/>
    </source>
</evidence>
<evidence type="ECO:0000313" key="4">
    <source>
        <dbReference type="Proteomes" id="UP000825729"/>
    </source>
</evidence>
<dbReference type="PROSITE" id="PS51375">
    <property type="entry name" value="PPR"/>
    <property type="match status" value="5"/>
</dbReference>
<feature type="repeat" description="PPR" evidence="2">
    <location>
        <begin position="527"/>
        <end position="562"/>
    </location>
</feature>
<feature type="repeat" description="PPR" evidence="2">
    <location>
        <begin position="390"/>
        <end position="424"/>
    </location>
</feature>
<evidence type="ECO:0000256" key="2">
    <source>
        <dbReference type="PROSITE-ProRule" id="PRU00708"/>
    </source>
</evidence>
<dbReference type="InterPro" id="IPR002885">
    <property type="entry name" value="PPR_rpt"/>
</dbReference>
<dbReference type="Pfam" id="PF20431">
    <property type="entry name" value="E_motif"/>
    <property type="match status" value="1"/>
</dbReference>
<sequence>MLKRFGEYLPHHAFKTLQKQLQSSWADELEHVTLSVALKCYSRDLKSGTQIHSLAISSGLGAYLTVSNSLMNMYCKTGYFSQAFTIFENIHHPDIVSWNTILSGFDQSCKAHEFAHRMHISGINFDAVTYTTALAFCLDLHELPFGLVLHSSLLKSSYNGDTFVGNSLISMYYRCSCLDEAKRVFDEMDKRDLISWNAMLSGYTQMGNFGSEALSIFKKMMEEGIQLDHVSFSSVLSAVSHEGSLELGSQIHGLVVKAGSESHVSVSNVLMSIYSKCDSVESAQLVFDNMIERNVISWTTLISINGRNAMSIFDEMQKNNVPPNEVTFVALIHAISTENLSKEGGMIHGICIKTGHSRELDVANCLISMYAKFKCIEDSRKVFNELVNKEIISWNAMISGFAQNGFFLEALQTFLTMISDSKPTEFTFGSVLSAIASAEAIPIMYGWCCHCCTVKAGFATNPIISSALIDMYAKRGNIKEAQLVFDENPQVNPVAWTAIISAHSRHGNYENAMYLFKEMEEAGMQVDSVTFLAILTACGRSGMVDTGCQVFERMTKDYGMKPSGEHYACMVDILGRAGRVEEAEEFMKRIPGKPGLSTLQSLFWASKVHGNVELGERVGEALMEMEPTDSGVCVSLSNMYAYKGDWDKVAKLRKWMRERGLKKEVGFSWVDVGSVGGSMQMHGFSSDDRSHGQSEEIYRMIDCLAIEMKCFESEMVEYFIFVEFSSSI</sequence>
<dbReference type="NCBIfam" id="TIGR00756">
    <property type="entry name" value="PPR"/>
    <property type="match status" value="5"/>
</dbReference>
<dbReference type="Gene3D" id="1.25.40.10">
    <property type="entry name" value="Tetratricopeptide repeat domain"/>
    <property type="match status" value="4"/>
</dbReference>
<dbReference type="FunFam" id="1.25.40.10:FF:000351">
    <property type="entry name" value="Pentatricopeptide repeat-containing protein"/>
    <property type="match status" value="1"/>
</dbReference>
<dbReference type="Proteomes" id="UP000825729">
    <property type="component" value="Unassembled WGS sequence"/>
</dbReference>
<dbReference type="FunFam" id="1.25.40.10:FF:000573">
    <property type="entry name" value="Pentatricopeptide repeat-containing protein mitochondrial"/>
    <property type="match status" value="1"/>
</dbReference>
<feature type="repeat" description="PPR" evidence="2">
    <location>
        <begin position="492"/>
        <end position="526"/>
    </location>
</feature>
<dbReference type="Pfam" id="PF01535">
    <property type="entry name" value="PPR"/>
    <property type="match status" value="5"/>
</dbReference>
<gene>
    <name evidence="3" type="ORF">H6P81_001539</name>
</gene>
<proteinExistence type="predicted"/>
<dbReference type="FunFam" id="1.25.40.10:FF:000453">
    <property type="entry name" value="Pentatricopeptide repeat-containing protein mitochondrial"/>
    <property type="match status" value="1"/>
</dbReference>
<accession>A0AAV7FAE0</accession>
<dbReference type="EMBL" id="JAINDJ010000002">
    <property type="protein sequence ID" value="KAG9457031.1"/>
    <property type="molecule type" value="Genomic_DNA"/>
</dbReference>
<evidence type="ECO:0000256" key="1">
    <source>
        <dbReference type="ARBA" id="ARBA00022737"/>
    </source>
</evidence>
<dbReference type="AlphaFoldDB" id="A0AAV7FAE0"/>
<dbReference type="GO" id="GO:0003723">
    <property type="term" value="F:RNA binding"/>
    <property type="evidence" value="ECO:0007669"/>
    <property type="project" value="InterPro"/>
</dbReference>
<name>A0AAV7FAE0_ARIFI</name>
<protein>
    <recommendedName>
        <fullName evidence="5">Pentatricopeptide repeat-containing protein</fullName>
    </recommendedName>
</protein>
<reference evidence="3 4" key="1">
    <citation type="submission" date="2021-07" db="EMBL/GenBank/DDBJ databases">
        <title>The Aristolochia fimbriata genome: insights into angiosperm evolution, floral development and chemical biosynthesis.</title>
        <authorList>
            <person name="Jiao Y."/>
        </authorList>
    </citation>
    <scope>NUCLEOTIDE SEQUENCE [LARGE SCALE GENOMIC DNA]</scope>
    <source>
        <strain evidence="3">IBCAS-2021</strain>
        <tissue evidence="3">Leaf</tissue>
    </source>
</reference>
<dbReference type="Pfam" id="PF13812">
    <property type="entry name" value="PPR_3"/>
    <property type="match status" value="1"/>
</dbReference>
<dbReference type="InterPro" id="IPR046848">
    <property type="entry name" value="E_motif"/>
</dbReference>
<feature type="repeat" description="PPR" evidence="2">
    <location>
        <begin position="192"/>
        <end position="227"/>
    </location>
</feature>
<feature type="repeat" description="PPR" evidence="2">
    <location>
        <begin position="161"/>
        <end position="191"/>
    </location>
</feature>
<dbReference type="GO" id="GO:0009451">
    <property type="term" value="P:RNA modification"/>
    <property type="evidence" value="ECO:0007669"/>
    <property type="project" value="InterPro"/>
</dbReference>
<dbReference type="PANTHER" id="PTHR47926">
    <property type="entry name" value="PENTATRICOPEPTIDE REPEAT-CONTAINING PROTEIN"/>
    <property type="match status" value="1"/>
</dbReference>
<evidence type="ECO:0000313" key="3">
    <source>
        <dbReference type="EMBL" id="KAG9457031.1"/>
    </source>
</evidence>
<dbReference type="InterPro" id="IPR046960">
    <property type="entry name" value="PPR_At4g14850-like_plant"/>
</dbReference>
<dbReference type="SUPFAM" id="SSF48452">
    <property type="entry name" value="TPR-like"/>
    <property type="match status" value="1"/>
</dbReference>
<dbReference type="PANTHER" id="PTHR47926:SF524">
    <property type="entry name" value="(WILD MALAYSIAN BANANA) HYPOTHETICAL PROTEIN"/>
    <property type="match status" value="1"/>
</dbReference>
<keyword evidence="4" id="KW-1185">Reference proteome</keyword>
<comment type="caution">
    <text evidence="3">The sequence shown here is derived from an EMBL/GenBank/DDBJ whole genome shotgun (WGS) entry which is preliminary data.</text>
</comment>
<keyword evidence="1" id="KW-0677">Repeat</keyword>
<organism evidence="3 4">
    <name type="scientific">Aristolochia fimbriata</name>
    <name type="common">White veined hardy Dutchman's pipe vine</name>
    <dbReference type="NCBI Taxonomy" id="158543"/>
    <lineage>
        <taxon>Eukaryota</taxon>
        <taxon>Viridiplantae</taxon>
        <taxon>Streptophyta</taxon>
        <taxon>Embryophyta</taxon>
        <taxon>Tracheophyta</taxon>
        <taxon>Spermatophyta</taxon>
        <taxon>Magnoliopsida</taxon>
        <taxon>Magnoliidae</taxon>
        <taxon>Piperales</taxon>
        <taxon>Aristolochiaceae</taxon>
        <taxon>Aristolochia</taxon>
    </lineage>
</organism>